<dbReference type="EMBL" id="CAJOBJ010001219">
    <property type="protein sequence ID" value="CAF3867924.1"/>
    <property type="molecule type" value="Genomic_DNA"/>
</dbReference>
<proteinExistence type="predicted"/>
<evidence type="ECO:0000313" key="2">
    <source>
        <dbReference type="EMBL" id="CAF1608362.1"/>
    </source>
</evidence>
<evidence type="ECO:0000313" key="4">
    <source>
        <dbReference type="EMBL" id="CAF3867924.1"/>
    </source>
</evidence>
<protein>
    <submittedName>
        <fullName evidence="3">Uncharacterized protein</fullName>
    </submittedName>
</protein>
<gene>
    <name evidence="5" type="ORF">BYL167_LOCUS8605</name>
    <name evidence="3" type="ORF">CJN711_LOCUS37135</name>
    <name evidence="4" type="ORF">GIL414_LOCUS4861</name>
    <name evidence="2" type="ORF">KQP761_LOCUS23074</name>
</gene>
<feature type="signal peptide" evidence="1">
    <location>
        <begin position="1"/>
        <end position="19"/>
    </location>
</feature>
<dbReference type="Proteomes" id="UP000681720">
    <property type="component" value="Unassembled WGS sequence"/>
</dbReference>
<evidence type="ECO:0000256" key="1">
    <source>
        <dbReference type="SAM" id="SignalP"/>
    </source>
</evidence>
<evidence type="ECO:0000313" key="3">
    <source>
        <dbReference type="EMBL" id="CAF1615501.1"/>
    </source>
</evidence>
<dbReference type="Proteomes" id="UP000663855">
    <property type="component" value="Unassembled WGS sequence"/>
</dbReference>
<dbReference type="EMBL" id="CAJOBH010002385">
    <property type="protein sequence ID" value="CAF3903678.1"/>
    <property type="molecule type" value="Genomic_DNA"/>
</dbReference>
<evidence type="ECO:0000313" key="5">
    <source>
        <dbReference type="EMBL" id="CAF3903678.1"/>
    </source>
</evidence>
<dbReference type="Proteomes" id="UP000681967">
    <property type="component" value="Unassembled WGS sequence"/>
</dbReference>
<dbReference type="AlphaFoldDB" id="A0A816BX21"/>
<organism evidence="3 6">
    <name type="scientific">Rotaria magnacalcarata</name>
    <dbReference type="NCBI Taxonomy" id="392030"/>
    <lineage>
        <taxon>Eukaryota</taxon>
        <taxon>Metazoa</taxon>
        <taxon>Spiralia</taxon>
        <taxon>Gnathifera</taxon>
        <taxon>Rotifera</taxon>
        <taxon>Eurotatoria</taxon>
        <taxon>Bdelloidea</taxon>
        <taxon>Philodinida</taxon>
        <taxon>Philodinidae</taxon>
        <taxon>Rotaria</taxon>
    </lineage>
</organism>
<sequence>MTAPFRFLLFALFSSYISSETCREASQYSQCSTNKDCGCFPLTTSDKSGICGFLWVACSRLDPCQTPDNTCEKPDHKCVRHPQCNSAPVCYPISHWMTQVNYKVIQMK</sequence>
<dbReference type="OrthoDB" id="10061530at2759"/>
<dbReference type="EMBL" id="CAJNOV010018006">
    <property type="protein sequence ID" value="CAF1615501.1"/>
    <property type="molecule type" value="Genomic_DNA"/>
</dbReference>
<accession>A0A816BX21</accession>
<feature type="chain" id="PRO_5036412694" evidence="1">
    <location>
        <begin position="20"/>
        <end position="108"/>
    </location>
</feature>
<evidence type="ECO:0000313" key="6">
    <source>
        <dbReference type="Proteomes" id="UP000663855"/>
    </source>
</evidence>
<dbReference type="Proteomes" id="UP000663834">
    <property type="component" value="Unassembled WGS sequence"/>
</dbReference>
<dbReference type="EMBL" id="CAJNOW010012307">
    <property type="protein sequence ID" value="CAF1608362.1"/>
    <property type="molecule type" value="Genomic_DNA"/>
</dbReference>
<comment type="caution">
    <text evidence="3">The sequence shown here is derived from an EMBL/GenBank/DDBJ whole genome shotgun (WGS) entry which is preliminary data.</text>
</comment>
<keyword evidence="1" id="KW-0732">Signal</keyword>
<name>A0A816BX21_9BILA</name>
<reference evidence="3" key="1">
    <citation type="submission" date="2021-02" db="EMBL/GenBank/DDBJ databases">
        <authorList>
            <person name="Nowell W R."/>
        </authorList>
    </citation>
    <scope>NUCLEOTIDE SEQUENCE</scope>
</reference>